<dbReference type="SUPFAM" id="SSF50156">
    <property type="entry name" value="PDZ domain-like"/>
    <property type="match status" value="1"/>
</dbReference>
<evidence type="ECO:0000313" key="5">
    <source>
        <dbReference type="Proteomes" id="UP000886787"/>
    </source>
</evidence>
<sequence length="439" mass="48942">MAVTIKAIAQGSHAMRHGIQCGEKLVSINGHTIMDVLDYRFYQMERELALVLEDTAGRQRKLYLKKPVYDEIGLLFETYLMDRQHTCRNKCIFCFIDQLPKGMRESLYFKDDDSRLSFLFGNYITLTNLTRHEIDRIIQMHISPINVSVHTTNPQLRVKMMNNRFAGRALSVLEQFAQAGIKINCQIVACPGINDGKELDKTLADLAAFYPAVESVAIVPVGLTRYREGLYPLKAYTKETAQQTLAQIEQFGDVCRKKYGVRIAFASDEFYLQAGRQIPPAEFYEDFSQLENGVGLLALLQDQFLTALREKTCDCNLKREVTVASGTASAPFLQKLFLQMQKKFPGVSVSVVAIENRFFGGGVNVSGLVTGTDLISQLKGRNLGDALLIPSVMLCRQGDVFLDDVSVQDVKRQLATALMAVPNEGGALLNAVLGTEKQA</sequence>
<dbReference type="InterPro" id="IPR045375">
    <property type="entry name" value="Put_radical_SAM-like_N"/>
</dbReference>
<evidence type="ECO:0000313" key="4">
    <source>
        <dbReference type="EMBL" id="HIQ81269.1"/>
    </source>
</evidence>
<dbReference type="Pfam" id="PF17820">
    <property type="entry name" value="PDZ_6"/>
    <property type="match status" value="1"/>
</dbReference>
<dbReference type="InterPro" id="IPR036034">
    <property type="entry name" value="PDZ_sf"/>
</dbReference>
<name>A0A9D0ZL07_9FIRM</name>
<accession>A0A9D0ZL07</accession>
<comment type="caution">
    <text evidence="4">The sequence shown here is derived from an EMBL/GenBank/DDBJ whole genome shotgun (WGS) entry which is preliminary data.</text>
</comment>
<feature type="domain" description="Putative radical SAM N-terminal" evidence="3">
    <location>
        <begin position="69"/>
        <end position="216"/>
    </location>
</feature>
<evidence type="ECO:0000259" key="1">
    <source>
        <dbReference type="Pfam" id="PF04459"/>
    </source>
</evidence>
<reference evidence="4" key="2">
    <citation type="journal article" date="2021" name="PeerJ">
        <title>Extensive microbial diversity within the chicken gut microbiome revealed by metagenomics and culture.</title>
        <authorList>
            <person name="Gilroy R."/>
            <person name="Ravi A."/>
            <person name="Getino M."/>
            <person name="Pursley I."/>
            <person name="Horton D.L."/>
            <person name="Alikhan N.F."/>
            <person name="Baker D."/>
            <person name="Gharbi K."/>
            <person name="Hall N."/>
            <person name="Watson M."/>
            <person name="Adriaenssens E.M."/>
            <person name="Foster-Nyarko E."/>
            <person name="Jarju S."/>
            <person name="Secka A."/>
            <person name="Antonio M."/>
            <person name="Oren A."/>
            <person name="Chaudhuri R.R."/>
            <person name="La Ragione R."/>
            <person name="Hildebrand F."/>
            <person name="Pallen M.J."/>
        </authorList>
    </citation>
    <scope>NUCLEOTIDE SEQUENCE</scope>
    <source>
        <strain evidence="4">ChiSjej1B19-3389</strain>
    </source>
</reference>
<evidence type="ECO:0000259" key="2">
    <source>
        <dbReference type="Pfam" id="PF17820"/>
    </source>
</evidence>
<gene>
    <name evidence="4" type="ORF">IAD32_08320</name>
</gene>
<dbReference type="Gene3D" id="3.20.20.70">
    <property type="entry name" value="Aldolase class I"/>
    <property type="match status" value="1"/>
</dbReference>
<organism evidence="4 5">
    <name type="scientific">Candidatus Scatavimonas merdigallinarum</name>
    <dbReference type="NCBI Taxonomy" id="2840914"/>
    <lineage>
        <taxon>Bacteria</taxon>
        <taxon>Bacillati</taxon>
        <taxon>Bacillota</taxon>
        <taxon>Clostridia</taxon>
        <taxon>Eubacteriales</taxon>
        <taxon>Oscillospiraceae</taxon>
        <taxon>Oscillospiraceae incertae sedis</taxon>
        <taxon>Candidatus Scatavimonas</taxon>
    </lineage>
</organism>
<dbReference type="Pfam" id="PF19238">
    <property type="entry name" value="Radical_SAM_2"/>
    <property type="match status" value="1"/>
</dbReference>
<protein>
    <submittedName>
        <fullName evidence="4">DUF512 domain-containing protein</fullName>
    </submittedName>
</protein>
<dbReference type="Proteomes" id="UP000886787">
    <property type="component" value="Unassembled WGS sequence"/>
</dbReference>
<dbReference type="InterPro" id="IPR007549">
    <property type="entry name" value="DUF512"/>
</dbReference>
<dbReference type="InterPro" id="IPR041489">
    <property type="entry name" value="PDZ_6"/>
</dbReference>
<proteinExistence type="predicted"/>
<dbReference type="InterPro" id="IPR013785">
    <property type="entry name" value="Aldolase_TIM"/>
</dbReference>
<dbReference type="SUPFAM" id="SSF102114">
    <property type="entry name" value="Radical SAM enzymes"/>
    <property type="match status" value="1"/>
</dbReference>
<dbReference type="AlphaFoldDB" id="A0A9D0ZL07"/>
<evidence type="ECO:0000259" key="3">
    <source>
        <dbReference type="Pfam" id="PF19238"/>
    </source>
</evidence>
<dbReference type="EMBL" id="DVFW01000043">
    <property type="protein sequence ID" value="HIQ81269.1"/>
    <property type="molecule type" value="Genomic_DNA"/>
</dbReference>
<reference evidence="4" key="1">
    <citation type="submission" date="2020-10" db="EMBL/GenBank/DDBJ databases">
        <authorList>
            <person name="Gilroy R."/>
        </authorList>
    </citation>
    <scope>NUCLEOTIDE SEQUENCE</scope>
    <source>
        <strain evidence="4">ChiSjej1B19-3389</strain>
    </source>
</reference>
<dbReference type="Pfam" id="PF04459">
    <property type="entry name" value="DUF512"/>
    <property type="match status" value="1"/>
</dbReference>
<feature type="domain" description="DUF512" evidence="1">
    <location>
        <begin position="219"/>
        <end position="421"/>
    </location>
</feature>
<dbReference type="InterPro" id="IPR058240">
    <property type="entry name" value="rSAM_sf"/>
</dbReference>
<feature type="domain" description="PDZ" evidence="2">
    <location>
        <begin position="5"/>
        <end position="42"/>
    </location>
</feature>